<proteinExistence type="predicted"/>
<protein>
    <submittedName>
        <fullName evidence="1">Uncharacterized protein</fullName>
    </submittedName>
</protein>
<dbReference type="AlphaFoldDB" id="A0A8B6FZZ9"/>
<organism evidence="1 2">
    <name type="scientific">Mytilus galloprovincialis</name>
    <name type="common">Mediterranean mussel</name>
    <dbReference type="NCBI Taxonomy" id="29158"/>
    <lineage>
        <taxon>Eukaryota</taxon>
        <taxon>Metazoa</taxon>
        <taxon>Spiralia</taxon>
        <taxon>Lophotrochozoa</taxon>
        <taxon>Mollusca</taxon>
        <taxon>Bivalvia</taxon>
        <taxon>Autobranchia</taxon>
        <taxon>Pteriomorphia</taxon>
        <taxon>Mytilida</taxon>
        <taxon>Mytiloidea</taxon>
        <taxon>Mytilidae</taxon>
        <taxon>Mytilinae</taxon>
        <taxon>Mytilus</taxon>
    </lineage>
</organism>
<name>A0A8B6FZZ9_MYTGA</name>
<keyword evidence="2" id="KW-1185">Reference proteome</keyword>
<sequence>MPIYLQVYDSDHIATYQYDEASRPYIDLVPRHLTRADKIALGPYIDPFSCRSVRDYETAGSPYSKLVRYQSSRGYDVTSPEYLYVQPNMDTNSSQSDQNEKVD</sequence>
<dbReference type="EMBL" id="UYJE01007656">
    <property type="protein sequence ID" value="VDI56796.1"/>
    <property type="molecule type" value="Genomic_DNA"/>
</dbReference>
<reference evidence="1" key="1">
    <citation type="submission" date="2018-11" db="EMBL/GenBank/DDBJ databases">
        <authorList>
            <person name="Alioto T."/>
            <person name="Alioto T."/>
        </authorList>
    </citation>
    <scope>NUCLEOTIDE SEQUENCE</scope>
</reference>
<evidence type="ECO:0000313" key="1">
    <source>
        <dbReference type="EMBL" id="VDI56796.1"/>
    </source>
</evidence>
<accession>A0A8B6FZZ9</accession>
<comment type="caution">
    <text evidence="1">The sequence shown here is derived from an EMBL/GenBank/DDBJ whole genome shotgun (WGS) entry which is preliminary data.</text>
</comment>
<dbReference type="Proteomes" id="UP000596742">
    <property type="component" value="Unassembled WGS sequence"/>
</dbReference>
<gene>
    <name evidence="1" type="ORF">MGAL_10B000054</name>
</gene>
<evidence type="ECO:0000313" key="2">
    <source>
        <dbReference type="Proteomes" id="UP000596742"/>
    </source>
</evidence>